<evidence type="ECO:0000259" key="3">
    <source>
        <dbReference type="PROSITE" id="PS50977"/>
    </source>
</evidence>
<evidence type="ECO:0000313" key="5">
    <source>
        <dbReference type="Proteomes" id="UP000568839"/>
    </source>
</evidence>
<reference evidence="4 5" key="1">
    <citation type="submission" date="2020-08" db="EMBL/GenBank/DDBJ databases">
        <title>Genomic Encyclopedia of Type Strains, Phase IV (KMG-IV): sequencing the most valuable type-strain genomes for metagenomic binning, comparative biology and taxonomic classification.</title>
        <authorList>
            <person name="Goeker M."/>
        </authorList>
    </citation>
    <scope>NUCLEOTIDE SEQUENCE [LARGE SCALE GENOMIC DNA]</scope>
    <source>
        <strain evidence="4 5">DSM 21769</strain>
    </source>
</reference>
<organism evidence="4 5">
    <name type="scientific">Geomicrobium halophilum</name>
    <dbReference type="NCBI Taxonomy" id="549000"/>
    <lineage>
        <taxon>Bacteria</taxon>
        <taxon>Bacillati</taxon>
        <taxon>Bacillota</taxon>
        <taxon>Bacilli</taxon>
        <taxon>Bacillales</taxon>
        <taxon>Geomicrobium</taxon>
    </lineage>
</organism>
<dbReference type="PANTHER" id="PTHR43479">
    <property type="entry name" value="ACREF/ENVCD OPERON REPRESSOR-RELATED"/>
    <property type="match status" value="1"/>
</dbReference>
<keyword evidence="1 2" id="KW-0238">DNA-binding</keyword>
<name>A0A841PQS7_9BACL</name>
<dbReference type="InterPro" id="IPR050624">
    <property type="entry name" value="HTH-type_Tx_Regulator"/>
</dbReference>
<dbReference type="InterPro" id="IPR036271">
    <property type="entry name" value="Tet_transcr_reg_TetR-rel_C_sf"/>
</dbReference>
<evidence type="ECO:0000256" key="2">
    <source>
        <dbReference type="PROSITE-ProRule" id="PRU00335"/>
    </source>
</evidence>
<dbReference type="InterPro" id="IPR001647">
    <property type="entry name" value="HTH_TetR"/>
</dbReference>
<feature type="DNA-binding region" description="H-T-H motif" evidence="2">
    <location>
        <begin position="26"/>
        <end position="45"/>
    </location>
</feature>
<dbReference type="Gene3D" id="1.10.357.10">
    <property type="entry name" value="Tetracycline Repressor, domain 2"/>
    <property type="match status" value="1"/>
</dbReference>
<comment type="caution">
    <text evidence="4">The sequence shown here is derived from an EMBL/GenBank/DDBJ whole genome shotgun (WGS) entry which is preliminary data.</text>
</comment>
<dbReference type="InterPro" id="IPR023772">
    <property type="entry name" value="DNA-bd_HTH_TetR-type_CS"/>
</dbReference>
<dbReference type="InterPro" id="IPR009057">
    <property type="entry name" value="Homeodomain-like_sf"/>
</dbReference>
<dbReference type="Pfam" id="PF00440">
    <property type="entry name" value="TetR_N"/>
    <property type="match status" value="1"/>
</dbReference>
<dbReference type="AlphaFoldDB" id="A0A841PQS7"/>
<dbReference type="EMBL" id="JACHHJ010000005">
    <property type="protein sequence ID" value="MBB6451237.1"/>
    <property type="molecule type" value="Genomic_DNA"/>
</dbReference>
<dbReference type="PRINTS" id="PR00455">
    <property type="entry name" value="HTHTETR"/>
</dbReference>
<proteinExistence type="predicted"/>
<dbReference type="Gene3D" id="1.10.10.60">
    <property type="entry name" value="Homeodomain-like"/>
    <property type="match status" value="1"/>
</dbReference>
<dbReference type="Proteomes" id="UP000568839">
    <property type="component" value="Unassembled WGS sequence"/>
</dbReference>
<dbReference type="GO" id="GO:0003677">
    <property type="term" value="F:DNA binding"/>
    <property type="evidence" value="ECO:0007669"/>
    <property type="project" value="UniProtKB-UniRule"/>
</dbReference>
<feature type="domain" description="HTH tetR-type" evidence="3">
    <location>
        <begin position="3"/>
        <end position="63"/>
    </location>
</feature>
<evidence type="ECO:0000313" key="4">
    <source>
        <dbReference type="EMBL" id="MBB6451237.1"/>
    </source>
</evidence>
<dbReference type="PROSITE" id="PS01081">
    <property type="entry name" value="HTH_TETR_1"/>
    <property type="match status" value="1"/>
</dbReference>
<gene>
    <name evidence="4" type="ORF">HNR44_003231</name>
</gene>
<keyword evidence="5" id="KW-1185">Reference proteome</keyword>
<sequence>MTDRTRDKIIQAALSSFAIRGYDGTTLAHVAGSVGIQKPSLYNHFSSKDELFFTVAEKVMEELIEVMTTSSSVHQEKTIDERIYLVLNDSTNFIFRKHEGMMYKRLMLFPPVALAEDLRILGQKGDEKIDQLLMNFYEQGVTEGVLNDDSFSVFKAGFYCLMDGLFTESFIYRQEEFQDRFEGAWTVFWRGVSKDKQQV</sequence>
<dbReference type="PROSITE" id="PS50977">
    <property type="entry name" value="HTH_TETR_2"/>
    <property type="match status" value="1"/>
</dbReference>
<dbReference type="SUPFAM" id="SSF48498">
    <property type="entry name" value="Tetracyclin repressor-like, C-terminal domain"/>
    <property type="match status" value="1"/>
</dbReference>
<dbReference type="RefSeq" id="WP_184405293.1">
    <property type="nucleotide sequence ID" value="NZ_JACHHJ010000005.1"/>
</dbReference>
<evidence type="ECO:0000256" key="1">
    <source>
        <dbReference type="ARBA" id="ARBA00023125"/>
    </source>
</evidence>
<protein>
    <submittedName>
        <fullName evidence="4">AcrR family transcriptional regulator</fullName>
    </submittedName>
</protein>
<accession>A0A841PQS7</accession>
<dbReference type="SUPFAM" id="SSF46689">
    <property type="entry name" value="Homeodomain-like"/>
    <property type="match status" value="1"/>
</dbReference>
<dbReference type="PANTHER" id="PTHR43479:SF11">
    <property type="entry name" value="ACREF_ENVCD OPERON REPRESSOR-RELATED"/>
    <property type="match status" value="1"/>
</dbReference>